<dbReference type="InterPro" id="IPR029063">
    <property type="entry name" value="SAM-dependent_MTases_sf"/>
</dbReference>
<dbReference type="CDD" id="cd02440">
    <property type="entry name" value="AdoMet_MTases"/>
    <property type="match status" value="1"/>
</dbReference>
<dbReference type="OrthoDB" id="9808480at2"/>
<dbReference type="PATRIC" id="fig|570156.3.peg.3766"/>
<dbReference type="GO" id="GO:0003677">
    <property type="term" value="F:DNA binding"/>
    <property type="evidence" value="ECO:0007669"/>
    <property type="project" value="UniProtKB-KW"/>
</dbReference>
<dbReference type="Gene3D" id="3.40.50.150">
    <property type="entry name" value="Vaccinia Virus protein VP39"/>
    <property type="match status" value="1"/>
</dbReference>
<dbReference type="GO" id="GO:0008168">
    <property type="term" value="F:methyltransferase activity"/>
    <property type="evidence" value="ECO:0007669"/>
    <property type="project" value="UniProtKB-KW"/>
</dbReference>
<evidence type="ECO:0000313" key="5">
    <source>
        <dbReference type="Proteomes" id="UP000050378"/>
    </source>
</evidence>
<keyword evidence="1" id="KW-0238">DNA-binding</keyword>
<dbReference type="STRING" id="570156.AOG27_13315"/>
<proteinExistence type="predicted"/>
<dbReference type="SUPFAM" id="SSF46955">
    <property type="entry name" value="Putative DNA-binding domain"/>
    <property type="match status" value="1"/>
</dbReference>
<reference evidence="4 5" key="1">
    <citation type="submission" date="2015-09" db="EMBL/GenBank/DDBJ databases">
        <title>Draft Genome Sequence of Pseudoalteromonas lipolytica UCD-48B.</title>
        <authorList>
            <person name="Krusor M."/>
            <person name="Coil D.A."/>
            <person name="Lang J.M."/>
            <person name="Eisen J.A."/>
            <person name="Alexiev A."/>
        </authorList>
    </citation>
    <scope>NUCLEOTIDE SEQUENCE [LARGE SCALE GENOMIC DNA]</scope>
    <source>
        <strain evidence="4 5">UCD-48B</strain>
    </source>
</reference>
<accession>A0A0P7EIF9</accession>
<keyword evidence="4" id="KW-0808">Transferase</keyword>
<name>A0A0P7EIF9_9GAMM</name>
<sequence length="393" mass="44861">MYLISELAAKLGLSRTAVLYYEKLKIIQGRRLANGYRYYSEADLQRLVLIQQLQSAGLTLKECQSCLDVELDKVILQQRLAQLEDEITAKLQAKDLLLSLLGERSQKHLHDELNKRAPSAHLNWLLKQGYTEKEALRLRWLSKDMSDHESYMHDFMTVFEPLERWGPGSEEATLKAFAAVPNNAKQILEIGCGKGSSTLLIAKQTDAKITALDNESSALAYLQERLLEEQLAEHVSLTCASMTALPFKASSFDVIWAEGCVYVMGMQSALSSWKPFLRRDGVIVVSDLVWLNSQPEMAVKEYWQANYPDMQSIESRIALFDELGYELIEQFSLDQQAWKNYWQPLKARLAELAPSISESQAVKDIQTEIALYENETGQNFTYHYFILKLKESK</sequence>
<comment type="caution">
    <text evidence="4">The sequence shown here is derived from an EMBL/GenBank/DDBJ whole genome shotgun (WGS) entry which is preliminary data.</text>
</comment>
<dbReference type="SMART" id="SM00422">
    <property type="entry name" value="HTH_MERR"/>
    <property type="match status" value="1"/>
</dbReference>
<dbReference type="Pfam" id="PF13649">
    <property type="entry name" value="Methyltransf_25"/>
    <property type="match status" value="1"/>
</dbReference>
<dbReference type="InterPro" id="IPR009061">
    <property type="entry name" value="DNA-bd_dom_put_sf"/>
</dbReference>
<dbReference type="Proteomes" id="UP000050378">
    <property type="component" value="Unassembled WGS sequence"/>
</dbReference>
<dbReference type="Gene3D" id="1.10.1660.10">
    <property type="match status" value="1"/>
</dbReference>
<dbReference type="InterPro" id="IPR000551">
    <property type="entry name" value="MerR-type_HTH_dom"/>
</dbReference>
<evidence type="ECO:0000256" key="2">
    <source>
        <dbReference type="SAM" id="Coils"/>
    </source>
</evidence>
<dbReference type="InterPro" id="IPR047057">
    <property type="entry name" value="MerR_fam"/>
</dbReference>
<feature type="coiled-coil region" evidence="2">
    <location>
        <begin position="66"/>
        <end position="93"/>
    </location>
</feature>
<gene>
    <name evidence="4" type="ORF">AOG27_13315</name>
</gene>
<dbReference type="GO" id="GO:0003700">
    <property type="term" value="F:DNA-binding transcription factor activity"/>
    <property type="evidence" value="ECO:0007669"/>
    <property type="project" value="InterPro"/>
</dbReference>
<protein>
    <submittedName>
        <fullName evidence="4">Methyltransferase</fullName>
    </submittedName>
</protein>
<dbReference type="PROSITE" id="PS50937">
    <property type="entry name" value="HTH_MERR_2"/>
    <property type="match status" value="1"/>
</dbReference>
<dbReference type="SUPFAM" id="SSF53335">
    <property type="entry name" value="S-adenosyl-L-methionine-dependent methyltransferases"/>
    <property type="match status" value="1"/>
</dbReference>
<dbReference type="PANTHER" id="PTHR30204:SF97">
    <property type="entry name" value="MERR FAMILY REGULATORY PROTEIN"/>
    <property type="match status" value="1"/>
</dbReference>
<feature type="domain" description="HTH merR-type" evidence="3">
    <location>
        <begin position="1"/>
        <end position="69"/>
    </location>
</feature>
<evidence type="ECO:0000259" key="3">
    <source>
        <dbReference type="PROSITE" id="PS50937"/>
    </source>
</evidence>
<keyword evidence="4" id="KW-0489">Methyltransferase</keyword>
<keyword evidence="2" id="KW-0175">Coiled coil</keyword>
<dbReference type="Pfam" id="PF13411">
    <property type="entry name" value="MerR_1"/>
    <property type="match status" value="1"/>
</dbReference>
<dbReference type="InterPro" id="IPR041698">
    <property type="entry name" value="Methyltransf_25"/>
</dbReference>
<evidence type="ECO:0000256" key="1">
    <source>
        <dbReference type="ARBA" id="ARBA00023125"/>
    </source>
</evidence>
<evidence type="ECO:0000313" key="4">
    <source>
        <dbReference type="EMBL" id="KPM83049.1"/>
    </source>
</evidence>
<dbReference type="PANTHER" id="PTHR30204">
    <property type="entry name" value="REDOX-CYCLING DRUG-SENSING TRANSCRIPTIONAL ACTIVATOR SOXR"/>
    <property type="match status" value="1"/>
</dbReference>
<dbReference type="EMBL" id="LJTC01000008">
    <property type="protein sequence ID" value="KPM83049.1"/>
    <property type="molecule type" value="Genomic_DNA"/>
</dbReference>
<dbReference type="RefSeq" id="WP_054553504.1">
    <property type="nucleotide sequence ID" value="NZ_LJTC01000008.1"/>
</dbReference>
<dbReference type="GO" id="GO:0032259">
    <property type="term" value="P:methylation"/>
    <property type="evidence" value="ECO:0007669"/>
    <property type="project" value="UniProtKB-KW"/>
</dbReference>
<organism evidence="4 5">
    <name type="scientific">Pseudoalteromonas lipolytica</name>
    <dbReference type="NCBI Taxonomy" id="570156"/>
    <lineage>
        <taxon>Bacteria</taxon>
        <taxon>Pseudomonadati</taxon>
        <taxon>Pseudomonadota</taxon>
        <taxon>Gammaproteobacteria</taxon>
        <taxon>Alteromonadales</taxon>
        <taxon>Pseudoalteromonadaceae</taxon>
        <taxon>Pseudoalteromonas</taxon>
    </lineage>
</organism>
<dbReference type="AlphaFoldDB" id="A0A0P7EIF9"/>